<dbReference type="OrthoDB" id="5422369at2759"/>
<keyword evidence="2" id="KW-1185">Reference proteome</keyword>
<dbReference type="RefSeq" id="XP_056523029.1">
    <property type="nucleotide sequence ID" value="XM_056663972.1"/>
</dbReference>
<dbReference type="GeneID" id="81403142"/>
<dbReference type="Proteomes" id="UP001149079">
    <property type="component" value="Unassembled WGS sequence"/>
</dbReference>
<reference evidence="1" key="2">
    <citation type="journal article" date="2023" name="IMA Fungus">
        <title>Comparative genomic study of the Penicillium genus elucidates a diverse pangenome and 15 lateral gene transfer events.</title>
        <authorList>
            <person name="Petersen C."/>
            <person name="Sorensen T."/>
            <person name="Nielsen M.R."/>
            <person name="Sondergaard T.E."/>
            <person name="Sorensen J.L."/>
            <person name="Fitzpatrick D.A."/>
            <person name="Frisvad J.C."/>
            <person name="Nielsen K.L."/>
        </authorList>
    </citation>
    <scope>NUCLEOTIDE SEQUENCE</scope>
    <source>
        <strain evidence="1">IBT 22155</strain>
    </source>
</reference>
<evidence type="ECO:0000313" key="1">
    <source>
        <dbReference type="EMBL" id="KAJ5138380.1"/>
    </source>
</evidence>
<reference evidence="1" key="1">
    <citation type="submission" date="2022-11" db="EMBL/GenBank/DDBJ databases">
        <authorList>
            <person name="Petersen C."/>
        </authorList>
    </citation>
    <scope>NUCLEOTIDE SEQUENCE</scope>
    <source>
        <strain evidence="1">IBT 22155</strain>
    </source>
</reference>
<gene>
    <name evidence="1" type="ORF">N7515_003228</name>
</gene>
<name>A0A9W9H4B3_9EURO</name>
<dbReference type="AlphaFoldDB" id="A0A9W9H4B3"/>
<dbReference type="EMBL" id="JAPQKL010000003">
    <property type="protein sequence ID" value="KAJ5138380.1"/>
    <property type="molecule type" value="Genomic_DNA"/>
</dbReference>
<organism evidence="1 2">
    <name type="scientific">Penicillium bovifimosum</name>
    <dbReference type="NCBI Taxonomy" id="126998"/>
    <lineage>
        <taxon>Eukaryota</taxon>
        <taxon>Fungi</taxon>
        <taxon>Dikarya</taxon>
        <taxon>Ascomycota</taxon>
        <taxon>Pezizomycotina</taxon>
        <taxon>Eurotiomycetes</taxon>
        <taxon>Eurotiomycetidae</taxon>
        <taxon>Eurotiales</taxon>
        <taxon>Aspergillaceae</taxon>
        <taxon>Penicillium</taxon>
    </lineage>
</organism>
<evidence type="ECO:0000313" key="2">
    <source>
        <dbReference type="Proteomes" id="UP001149079"/>
    </source>
</evidence>
<sequence>MMFVFAMVNVPLDPTIVRRIWDRFKEQMSDDLPRFLALPYHEKTMAEYGLQGPTRDWHFLIGHRFQELQEELSNDRNRSQADFDELHAQMDQGQANVVAEVVAQIEIGSDRCAVLLAWSRWDWQDSPVPRAFCVLPSQGGDCPPRSIYRTGFSATSWRSYGP</sequence>
<protein>
    <submittedName>
        <fullName evidence="1">Uncharacterized protein</fullName>
    </submittedName>
</protein>
<comment type="caution">
    <text evidence="1">The sequence shown here is derived from an EMBL/GenBank/DDBJ whole genome shotgun (WGS) entry which is preliminary data.</text>
</comment>
<accession>A0A9W9H4B3</accession>
<proteinExistence type="predicted"/>